<reference evidence="2" key="1">
    <citation type="submission" date="2020-08" db="EMBL/GenBank/DDBJ databases">
        <title>Genome public.</title>
        <authorList>
            <person name="Liu C."/>
            <person name="Sun Q."/>
        </authorList>
    </citation>
    <scope>NUCLEOTIDE SEQUENCE</scope>
    <source>
        <strain evidence="2">NSJ-52</strain>
    </source>
</reference>
<protein>
    <submittedName>
        <fullName evidence="2">DUF3343 domain-containing protein</fullName>
    </submittedName>
</protein>
<evidence type="ECO:0000259" key="1">
    <source>
        <dbReference type="Pfam" id="PF11823"/>
    </source>
</evidence>
<dbReference type="InterPro" id="IPR021778">
    <property type="entry name" value="Se/S_carrier-like"/>
</dbReference>
<dbReference type="RefSeq" id="WP_155149769.1">
    <property type="nucleotide sequence ID" value="NZ_JACOPQ010000013.1"/>
</dbReference>
<keyword evidence="3" id="KW-1185">Reference proteome</keyword>
<dbReference type="Pfam" id="PF11823">
    <property type="entry name" value="Se_S_carrier"/>
    <property type="match status" value="1"/>
</dbReference>
<dbReference type="AlphaFoldDB" id="A0A8J6JDS9"/>
<accession>A0A8J6JDS9</accession>
<proteinExistence type="predicted"/>
<name>A0A8J6JDS9_9FIRM</name>
<evidence type="ECO:0000313" key="2">
    <source>
        <dbReference type="EMBL" id="MBC5738253.1"/>
    </source>
</evidence>
<sequence>MDYCVISFESTQGAILAQKLLEGVCPVQVMPVLREISKGCGISVRFAPEHLDAVRTALASSPLAPGEYGFYGVTGGGKTLSTRPLS</sequence>
<organism evidence="2 3">
    <name type="scientific">Lawsonibacter faecis</name>
    <dbReference type="NCBI Taxonomy" id="2763052"/>
    <lineage>
        <taxon>Bacteria</taxon>
        <taxon>Bacillati</taxon>
        <taxon>Bacillota</taxon>
        <taxon>Clostridia</taxon>
        <taxon>Eubacteriales</taxon>
        <taxon>Oscillospiraceae</taxon>
        <taxon>Lawsonibacter</taxon>
    </lineage>
</organism>
<dbReference type="EMBL" id="JACOPQ010000013">
    <property type="protein sequence ID" value="MBC5738253.1"/>
    <property type="molecule type" value="Genomic_DNA"/>
</dbReference>
<dbReference type="Proteomes" id="UP000607645">
    <property type="component" value="Unassembled WGS sequence"/>
</dbReference>
<feature type="domain" description="Putative Se/S carrier protein-like" evidence="1">
    <location>
        <begin position="3"/>
        <end position="65"/>
    </location>
</feature>
<evidence type="ECO:0000313" key="3">
    <source>
        <dbReference type="Proteomes" id="UP000607645"/>
    </source>
</evidence>
<comment type="caution">
    <text evidence="2">The sequence shown here is derived from an EMBL/GenBank/DDBJ whole genome shotgun (WGS) entry which is preliminary data.</text>
</comment>
<gene>
    <name evidence="2" type="ORF">H8S62_14665</name>
</gene>